<proteinExistence type="predicted"/>
<dbReference type="AlphaFoldDB" id="A0AAD3S8N9"/>
<protein>
    <submittedName>
        <fullName evidence="1">Uncharacterized protein</fullName>
    </submittedName>
</protein>
<accession>A0AAD3S8N9</accession>
<dbReference type="Proteomes" id="UP001279734">
    <property type="component" value="Unassembled WGS sequence"/>
</dbReference>
<name>A0AAD3S8N9_NEPGR</name>
<organism evidence="1 2">
    <name type="scientific">Nepenthes gracilis</name>
    <name type="common">Slender pitcher plant</name>
    <dbReference type="NCBI Taxonomy" id="150966"/>
    <lineage>
        <taxon>Eukaryota</taxon>
        <taxon>Viridiplantae</taxon>
        <taxon>Streptophyta</taxon>
        <taxon>Embryophyta</taxon>
        <taxon>Tracheophyta</taxon>
        <taxon>Spermatophyta</taxon>
        <taxon>Magnoliopsida</taxon>
        <taxon>eudicotyledons</taxon>
        <taxon>Gunneridae</taxon>
        <taxon>Pentapetalae</taxon>
        <taxon>Caryophyllales</taxon>
        <taxon>Nepenthaceae</taxon>
        <taxon>Nepenthes</taxon>
    </lineage>
</organism>
<comment type="caution">
    <text evidence="1">The sequence shown here is derived from an EMBL/GenBank/DDBJ whole genome shotgun (WGS) entry which is preliminary data.</text>
</comment>
<gene>
    <name evidence="1" type="ORF">Nepgr_007906</name>
</gene>
<evidence type="ECO:0000313" key="2">
    <source>
        <dbReference type="Proteomes" id="UP001279734"/>
    </source>
</evidence>
<dbReference type="EMBL" id="BSYO01000006">
    <property type="protein sequence ID" value="GMH06066.1"/>
    <property type="molecule type" value="Genomic_DNA"/>
</dbReference>
<reference evidence="1" key="1">
    <citation type="submission" date="2023-05" db="EMBL/GenBank/DDBJ databases">
        <title>Nepenthes gracilis genome sequencing.</title>
        <authorList>
            <person name="Fukushima K."/>
        </authorList>
    </citation>
    <scope>NUCLEOTIDE SEQUENCE</scope>
    <source>
        <strain evidence="1">SING2019-196</strain>
    </source>
</reference>
<sequence>MPGTLKLVAQRLLSHRPVSSLGACSLRFTLLSPDHCMVGGCCSIFGFLGCVALLVNTNAVALDALRLNPGLMLIPMHCVSHFAGLLRFMIYDEDGTREPLSQVLSVGFGSADLDAPCLMPAEIADVLSYMLDILKRVALSFGRLPPDGVCCVETVKMRCFAPHDALAK</sequence>
<evidence type="ECO:0000313" key="1">
    <source>
        <dbReference type="EMBL" id="GMH06066.1"/>
    </source>
</evidence>
<keyword evidence="2" id="KW-1185">Reference proteome</keyword>